<organism evidence="2">
    <name type="scientific">Anguilla anguilla</name>
    <name type="common">European freshwater eel</name>
    <name type="synonym">Muraena anguilla</name>
    <dbReference type="NCBI Taxonomy" id="7936"/>
    <lineage>
        <taxon>Eukaryota</taxon>
        <taxon>Metazoa</taxon>
        <taxon>Chordata</taxon>
        <taxon>Craniata</taxon>
        <taxon>Vertebrata</taxon>
        <taxon>Euteleostomi</taxon>
        <taxon>Actinopterygii</taxon>
        <taxon>Neopterygii</taxon>
        <taxon>Teleostei</taxon>
        <taxon>Anguilliformes</taxon>
        <taxon>Anguillidae</taxon>
        <taxon>Anguilla</taxon>
    </lineage>
</organism>
<proteinExistence type="predicted"/>
<dbReference type="AlphaFoldDB" id="A0A0E9PU75"/>
<feature type="region of interest" description="Disordered" evidence="1">
    <location>
        <begin position="1"/>
        <end position="23"/>
    </location>
</feature>
<evidence type="ECO:0000256" key="1">
    <source>
        <dbReference type="SAM" id="MobiDB-lite"/>
    </source>
</evidence>
<reference evidence="2" key="2">
    <citation type="journal article" date="2015" name="Fish Shellfish Immunol.">
        <title>Early steps in the European eel (Anguilla anguilla)-Vibrio vulnificus interaction in the gills: Role of the RtxA13 toxin.</title>
        <authorList>
            <person name="Callol A."/>
            <person name="Pajuelo D."/>
            <person name="Ebbesson L."/>
            <person name="Teles M."/>
            <person name="MacKenzie S."/>
            <person name="Amaro C."/>
        </authorList>
    </citation>
    <scope>NUCLEOTIDE SEQUENCE</scope>
</reference>
<accession>A0A0E9PU75</accession>
<dbReference type="EMBL" id="GBXM01100528">
    <property type="protein sequence ID" value="JAH08049.1"/>
    <property type="molecule type" value="Transcribed_RNA"/>
</dbReference>
<evidence type="ECO:0000313" key="2">
    <source>
        <dbReference type="EMBL" id="JAH08049.1"/>
    </source>
</evidence>
<name>A0A0E9PU75_ANGAN</name>
<sequence>MYWGNKARSVMKASSQVNHRHVS</sequence>
<reference evidence="2" key="1">
    <citation type="submission" date="2014-11" db="EMBL/GenBank/DDBJ databases">
        <authorList>
            <person name="Amaro Gonzalez C."/>
        </authorList>
    </citation>
    <scope>NUCLEOTIDE SEQUENCE</scope>
</reference>
<protein>
    <submittedName>
        <fullName evidence="2">Uncharacterized protein</fullName>
    </submittedName>
</protein>